<dbReference type="InterPro" id="IPR015797">
    <property type="entry name" value="NUDIX_hydrolase-like_dom_sf"/>
</dbReference>
<dbReference type="SUPFAM" id="SSF53254">
    <property type="entry name" value="Phosphoglycerate mutase-like"/>
    <property type="match status" value="1"/>
</dbReference>
<proteinExistence type="inferred from homology"/>
<dbReference type="GO" id="GO:0016787">
    <property type="term" value="F:hydrolase activity"/>
    <property type="evidence" value="ECO:0007669"/>
    <property type="project" value="UniProtKB-KW"/>
</dbReference>
<evidence type="ECO:0000313" key="6">
    <source>
        <dbReference type="Proteomes" id="UP001499854"/>
    </source>
</evidence>
<dbReference type="InterPro" id="IPR020476">
    <property type="entry name" value="Nudix_hydrolase"/>
</dbReference>
<feature type="domain" description="Nudix hydrolase" evidence="4">
    <location>
        <begin position="14"/>
        <end position="145"/>
    </location>
</feature>
<comment type="similarity">
    <text evidence="1 3">Belongs to the Nudix hydrolase family.</text>
</comment>
<dbReference type="PROSITE" id="PS00893">
    <property type="entry name" value="NUDIX_BOX"/>
    <property type="match status" value="1"/>
</dbReference>
<dbReference type="InterPro" id="IPR013078">
    <property type="entry name" value="His_Pase_superF_clade-1"/>
</dbReference>
<dbReference type="InterPro" id="IPR051325">
    <property type="entry name" value="Nudix_hydrolase_domain"/>
</dbReference>
<protein>
    <submittedName>
        <fullName evidence="5">NUDIX hydrolase</fullName>
    </submittedName>
</protein>
<gene>
    <name evidence="5" type="ORF">GCM10009838_74430</name>
</gene>
<accession>A0ABP5EJM5</accession>
<dbReference type="CDD" id="cd03673">
    <property type="entry name" value="NUDIX_Ap6A_hydrolase"/>
    <property type="match status" value="1"/>
</dbReference>
<name>A0ABP5EJM5_9ACTN</name>
<dbReference type="CDD" id="cd07067">
    <property type="entry name" value="HP_PGM_like"/>
    <property type="match status" value="1"/>
</dbReference>
<dbReference type="Pfam" id="PF00293">
    <property type="entry name" value="NUDIX"/>
    <property type="match status" value="1"/>
</dbReference>
<dbReference type="EMBL" id="BAAAQM010000062">
    <property type="protein sequence ID" value="GAA1998269.1"/>
    <property type="molecule type" value="Genomic_DNA"/>
</dbReference>
<evidence type="ECO:0000256" key="3">
    <source>
        <dbReference type="RuleBase" id="RU003476"/>
    </source>
</evidence>
<evidence type="ECO:0000313" key="5">
    <source>
        <dbReference type="EMBL" id="GAA1998269.1"/>
    </source>
</evidence>
<dbReference type="InterPro" id="IPR020084">
    <property type="entry name" value="NUDIX_hydrolase_CS"/>
</dbReference>
<organism evidence="5 6">
    <name type="scientific">Catenulispora subtropica</name>
    <dbReference type="NCBI Taxonomy" id="450798"/>
    <lineage>
        <taxon>Bacteria</taxon>
        <taxon>Bacillati</taxon>
        <taxon>Actinomycetota</taxon>
        <taxon>Actinomycetes</taxon>
        <taxon>Catenulisporales</taxon>
        <taxon>Catenulisporaceae</taxon>
        <taxon>Catenulispora</taxon>
    </lineage>
</organism>
<dbReference type="PANTHER" id="PTHR21340">
    <property type="entry name" value="DIADENOSINE 5,5-P1,P4-TETRAPHOSPHATE PYROPHOSPHOHYDROLASE MUTT"/>
    <property type="match status" value="1"/>
</dbReference>
<dbReference type="PANTHER" id="PTHR21340:SF0">
    <property type="entry name" value="BIS(5'-NUCLEOSYL)-TETRAPHOSPHATASE [ASYMMETRICAL]"/>
    <property type="match status" value="1"/>
</dbReference>
<evidence type="ECO:0000256" key="2">
    <source>
        <dbReference type="ARBA" id="ARBA00022801"/>
    </source>
</evidence>
<dbReference type="PROSITE" id="PS51462">
    <property type="entry name" value="NUDIX"/>
    <property type="match status" value="1"/>
</dbReference>
<dbReference type="InterPro" id="IPR000086">
    <property type="entry name" value="NUDIX_hydrolase_dom"/>
</dbReference>
<dbReference type="Gene3D" id="3.90.79.10">
    <property type="entry name" value="Nucleoside Triphosphate Pyrophosphohydrolase"/>
    <property type="match status" value="1"/>
</dbReference>
<keyword evidence="2 3" id="KW-0378">Hydrolase</keyword>
<dbReference type="RefSeq" id="WP_344661897.1">
    <property type="nucleotide sequence ID" value="NZ_BAAAQM010000062.1"/>
</dbReference>
<reference evidence="6" key="1">
    <citation type="journal article" date="2019" name="Int. J. Syst. Evol. Microbiol.">
        <title>The Global Catalogue of Microorganisms (GCM) 10K type strain sequencing project: providing services to taxonomists for standard genome sequencing and annotation.</title>
        <authorList>
            <consortium name="The Broad Institute Genomics Platform"/>
            <consortium name="The Broad Institute Genome Sequencing Center for Infectious Disease"/>
            <person name="Wu L."/>
            <person name="Ma J."/>
        </authorList>
    </citation>
    <scope>NUCLEOTIDE SEQUENCE [LARGE SCALE GENOMIC DNA]</scope>
    <source>
        <strain evidence="6">JCM 16013</strain>
    </source>
</reference>
<comment type="caution">
    <text evidence="5">The sequence shown here is derived from an EMBL/GenBank/DDBJ whole genome shotgun (WGS) entry which is preliminary data.</text>
</comment>
<dbReference type="PRINTS" id="PR00502">
    <property type="entry name" value="NUDIXFAMILY"/>
</dbReference>
<dbReference type="Proteomes" id="UP001499854">
    <property type="component" value="Unassembled WGS sequence"/>
</dbReference>
<dbReference type="InterPro" id="IPR029033">
    <property type="entry name" value="His_PPase_superfam"/>
</dbReference>
<dbReference type="SUPFAM" id="SSF55811">
    <property type="entry name" value="Nudix"/>
    <property type="match status" value="1"/>
</dbReference>
<dbReference type="SMART" id="SM00855">
    <property type="entry name" value="PGAM"/>
    <property type="match status" value="1"/>
</dbReference>
<evidence type="ECO:0000259" key="4">
    <source>
        <dbReference type="PROSITE" id="PS51462"/>
    </source>
</evidence>
<keyword evidence="6" id="KW-1185">Reference proteome</keyword>
<dbReference type="Gene3D" id="3.40.50.1240">
    <property type="entry name" value="Phosphoglycerate mutase-like"/>
    <property type="match status" value="1"/>
</dbReference>
<sequence length="303" mass="32900">MNARSSAPPPPGPIRVRAAGCVVWRPGPAGPEVAVIHRPRYDDWSFPKGKLDPGETWLAAAVREVLEETGCPVLVGRRLPTQEYDVSFGGPPRTKRVKYWAAQAVAGAEFRPNSEVDRLEWVSAAQARALLTRQTDQDLLEAFTAAPVDTVPVLLLRHGEALPRKRWDGTEPERPLTERGREEAEALVPALAAYGDAALVSSPFARCLETVLPASRAFGVEIETERALAEDAEPEAGRAWLRQVLKAGRPVVACTHRPVLPELLGETPLGQAVRAGRRALATGEAWVLHAREGAVVAIDRLKV</sequence>
<evidence type="ECO:0000256" key="1">
    <source>
        <dbReference type="ARBA" id="ARBA00005582"/>
    </source>
</evidence>
<dbReference type="Pfam" id="PF00300">
    <property type="entry name" value="His_Phos_1"/>
    <property type="match status" value="1"/>
</dbReference>